<dbReference type="InterPro" id="IPR036390">
    <property type="entry name" value="WH_DNA-bd_sf"/>
</dbReference>
<dbReference type="Pfam" id="PF00392">
    <property type="entry name" value="GntR"/>
    <property type="match status" value="1"/>
</dbReference>
<dbReference type="Pfam" id="PF07702">
    <property type="entry name" value="UTRA"/>
    <property type="match status" value="1"/>
</dbReference>
<comment type="caution">
    <text evidence="5">The sequence shown here is derived from an EMBL/GenBank/DDBJ whole genome shotgun (WGS) entry which is preliminary data.</text>
</comment>
<keyword evidence="1" id="KW-0805">Transcription regulation</keyword>
<sequence>MDRRLPRYQLLRDQLAARIAALEWRFDEPLPTEQELAASYGLAVGTVRKAIDVLEKEGALSRFQGRGTFIRRANFDRSLLRFFRFLDARGRRQIPQGKIQSRKTKRPPAHVANALGIEAGIAALQLKRLRLIDAKPLVSEEIWLPLSRFGKLEKLPIDDFGNLLYPLYESLCGQVVARASERLTIDLANDSDIETLKLQDAGSVVVIERIAYGLDGSALEWRISRGNPGHFSYTVDIR</sequence>
<reference evidence="5" key="1">
    <citation type="submission" date="2022-11" db="EMBL/GenBank/DDBJ databases">
        <title>Robbsia betulipollinis sp. nov., isolated from pollen of birch (Betula pendula).</title>
        <authorList>
            <person name="Shi H."/>
            <person name="Ambika Manirajan B."/>
            <person name="Ratering S."/>
            <person name="Geissler-Plaum R."/>
            <person name="Schnell S."/>
        </authorList>
    </citation>
    <scope>NUCLEOTIDE SEQUENCE</scope>
    <source>
        <strain evidence="5">Bb-Pol-6</strain>
    </source>
</reference>
<evidence type="ECO:0000256" key="3">
    <source>
        <dbReference type="ARBA" id="ARBA00023163"/>
    </source>
</evidence>
<feature type="domain" description="HTH gntR-type" evidence="4">
    <location>
        <begin position="5"/>
        <end position="73"/>
    </location>
</feature>
<dbReference type="InterPro" id="IPR028978">
    <property type="entry name" value="Chorismate_lyase_/UTRA_dom_sf"/>
</dbReference>
<evidence type="ECO:0000313" key="5">
    <source>
        <dbReference type="EMBL" id="MCY0386187.1"/>
    </source>
</evidence>
<proteinExistence type="predicted"/>
<evidence type="ECO:0000256" key="1">
    <source>
        <dbReference type="ARBA" id="ARBA00023015"/>
    </source>
</evidence>
<dbReference type="SUPFAM" id="SSF46785">
    <property type="entry name" value="Winged helix' DNA-binding domain"/>
    <property type="match status" value="1"/>
</dbReference>
<dbReference type="Gene3D" id="3.40.1410.10">
    <property type="entry name" value="Chorismate lyase-like"/>
    <property type="match status" value="1"/>
</dbReference>
<dbReference type="InterPro" id="IPR000524">
    <property type="entry name" value="Tscrpt_reg_HTH_GntR"/>
</dbReference>
<dbReference type="SMART" id="SM00866">
    <property type="entry name" value="UTRA"/>
    <property type="match status" value="1"/>
</dbReference>
<dbReference type="PANTHER" id="PTHR44846:SF1">
    <property type="entry name" value="MANNOSYL-D-GLYCERATE TRANSPORT_METABOLISM SYSTEM REPRESSOR MNGR-RELATED"/>
    <property type="match status" value="1"/>
</dbReference>
<evidence type="ECO:0000256" key="2">
    <source>
        <dbReference type="ARBA" id="ARBA00023125"/>
    </source>
</evidence>
<accession>A0ABT3ZIA4</accession>
<dbReference type="InterPro" id="IPR011663">
    <property type="entry name" value="UTRA"/>
</dbReference>
<organism evidence="5 6">
    <name type="scientific">Robbsia betulipollinis</name>
    <dbReference type="NCBI Taxonomy" id="2981849"/>
    <lineage>
        <taxon>Bacteria</taxon>
        <taxon>Pseudomonadati</taxon>
        <taxon>Pseudomonadota</taxon>
        <taxon>Betaproteobacteria</taxon>
        <taxon>Burkholderiales</taxon>
        <taxon>Burkholderiaceae</taxon>
        <taxon>Robbsia</taxon>
    </lineage>
</organism>
<dbReference type="InterPro" id="IPR050679">
    <property type="entry name" value="Bact_HTH_transcr_reg"/>
</dbReference>
<keyword evidence="3" id="KW-0804">Transcription</keyword>
<evidence type="ECO:0000259" key="4">
    <source>
        <dbReference type="PROSITE" id="PS50949"/>
    </source>
</evidence>
<gene>
    <name evidence="5" type="ORF">OVY01_02775</name>
</gene>
<name>A0ABT3ZIA4_9BURK</name>
<keyword evidence="2" id="KW-0238">DNA-binding</keyword>
<evidence type="ECO:0000313" key="6">
    <source>
        <dbReference type="Proteomes" id="UP001082899"/>
    </source>
</evidence>
<dbReference type="Gene3D" id="1.10.10.10">
    <property type="entry name" value="Winged helix-like DNA-binding domain superfamily/Winged helix DNA-binding domain"/>
    <property type="match status" value="1"/>
</dbReference>
<dbReference type="PANTHER" id="PTHR44846">
    <property type="entry name" value="MANNOSYL-D-GLYCERATE TRANSPORT/METABOLISM SYSTEM REPRESSOR MNGR-RELATED"/>
    <property type="match status" value="1"/>
</dbReference>
<protein>
    <submittedName>
        <fullName evidence="5">GntR family transcriptional regulator</fullName>
    </submittedName>
</protein>
<dbReference type="Proteomes" id="UP001082899">
    <property type="component" value="Unassembled WGS sequence"/>
</dbReference>
<dbReference type="PROSITE" id="PS50949">
    <property type="entry name" value="HTH_GNTR"/>
    <property type="match status" value="1"/>
</dbReference>
<dbReference type="SMART" id="SM00345">
    <property type="entry name" value="HTH_GNTR"/>
    <property type="match status" value="1"/>
</dbReference>
<dbReference type="SUPFAM" id="SSF64288">
    <property type="entry name" value="Chorismate lyase-like"/>
    <property type="match status" value="1"/>
</dbReference>
<dbReference type="InterPro" id="IPR036388">
    <property type="entry name" value="WH-like_DNA-bd_sf"/>
</dbReference>
<keyword evidence="6" id="KW-1185">Reference proteome</keyword>
<dbReference type="CDD" id="cd07377">
    <property type="entry name" value="WHTH_GntR"/>
    <property type="match status" value="1"/>
</dbReference>
<dbReference type="RefSeq" id="WP_267845481.1">
    <property type="nucleotide sequence ID" value="NZ_JAPMXC010000001.1"/>
</dbReference>
<dbReference type="EMBL" id="JAPMXC010000001">
    <property type="protein sequence ID" value="MCY0386187.1"/>
    <property type="molecule type" value="Genomic_DNA"/>
</dbReference>